<dbReference type="InterPro" id="IPR010730">
    <property type="entry name" value="HET"/>
</dbReference>
<dbReference type="Pfam" id="PF06985">
    <property type="entry name" value="HET"/>
    <property type="match status" value="1"/>
</dbReference>
<dbReference type="STRING" id="1209931.A0A135URH6"/>
<feature type="domain" description="Heterokaryon incompatibility" evidence="1">
    <location>
        <begin position="348"/>
        <end position="456"/>
    </location>
</feature>
<dbReference type="OrthoDB" id="2426273at2759"/>
<name>A0A135URH6_9PEZI</name>
<evidence type="ECO:0000313" key="2">
    <source>
        <dbReference type="EMBL" id="KXH62962.1"/>
    </source>
</evidence>
<dbReference type="PANTHER" id="PTHR39596">
    <property type="match status" value="1"/>
</dbReference>
<evidence type="ECO:0000259" key="1">
    <source>
        <dbReference type="Pfam" id="PF06985"/>
    </source>
</evidence>
<dbReference type="EMBL" id="JFFI01001136">
    <property type="protein sequence ID" value="KXH62962.1"/>
    <property type="molecule type" value="Genomic_DNA"/>
</dbReference>
<sequence length="950" mass="104502">MEHLPIPRDPISGHPMIALGTKQFHEPGSFLSYPTEHGEVLNAHYPHVPTQADALQGRFKAGISHMQVIDYYQGWLFYSLIQEFLGDLYKWQNYTSWKHDNQGNLDTVSLSTRTLHEDLATLRASGPLASILPGDKCEKHLKECLDRAFEAFDEIEFRFPGFSAAFAEESLCLASLAETLDSAVQTALIHGPVAEMDQRVQHFPESAKRPWFSKVASLLDLSSGDNKLVMIKAGWCPGDITKIGDSFNTIAAFYYFSKFKADPTVADLHEECPEYGCGLRIPAEPKHMSEGCDCPGMVSFDEEDLIEIYQKGDVPCFCIGRLEDGSLGIALSSCSIDEESQKDSDNHYVALSHVWSEGMGNPAANALPFCQLAYVQHWATMAYQVVEEKETDGSKDGSGILIQTKPKIRQLNIWIDTMCCPATPGYGKNLCLSMMREIYSNANVVMVRSAVLEALKIGDTVRDPSKGVMDVAAQVYLSPYMRRMWTLQEAVLAGASRARGIGDRLCLSFADGILSLESIINLLKQAPRQEALLAYRFMAEFRDLSTHMWQLGDDDDDKPMKHSLKGFDFFLNMLTVALKYRNVTVASDEVICLATLLNLRINSTKGVVPLIGQGETPEEGMCELWRRLQALGGSLPSDLIFSSIPRVQVPGYRWAPATVVQYAKHGDLCVSHSSAYPAKITDKGLHVRLPGARLTSPAATAGILGRLLPKVLVNDGKQACQGDEAIPPSVFMAKLQADEGGWYAVRIHHVDNETQESGSVHAGARSASDHRPSLLRLLESRSAALIYQNANISGPGLLVSIASPPTDPSALDILSLNPEPLQTTSEFPVKIMPLSGGACVIAEAANTCVEELNRAVVAESRQQGGENAVNNVWENTAVITELFKQTAERVVEDSGTALKEALYFEVLSSKASATYEAAIERFMQYVRQVAYFGGGIRCEAYPEDQDWYVD</sequence>
<comment type="caution">
    <text evidence="2">The sequence shown here is derived from an EMBL/GenBank/DDBJ whole genome shotgun (WGS) entry which is preliminary data.</text>
</comment>
<accession>A0A135URH6</accession>
<dbReference type="PANTHER" id="PTHR39596:SF3">
    <property type="entry name" value="HETEROKARYON INCOMPATIBILITY DOMAIN-CONTAINING PROTEIN"/>
    <property type="match status" value="1"/>
</dbReference>
<organism evidence="2 3">
    <name type="scientific">Colletotrichum salicis</name>
    <dbReference type="NCBI Taxonomy" id="1209931"/>
    <lineage>
        <taxon>Eukaryota</taxon>
        <taxon>Fungi</taxon>
        <taxon>Dikarya</taxon>
        <taxon>Ascomycota</taxon>
        <taxon>Pezizomycotina</taxon>
        <taxon>Sordariomycetes</taxon>
        <taxon>Hypocreomycetidae</taxon>
        <taxon>Glomerellales</taxon>
        <taxon>Glomerellaceae</taxon>
        <taxon>Colletotrichum</taxon>
        <taxon>Colletotrichum acutatum species complex</taxon>
    </lineage>
</organism>
<proteinExistence type="predicted"/>
<dbReference type="AlphaFoldDB" id="A0A135URH6"/>
<dbReference type="Proteomes" id="UP000070121">
    <property type="component" value="Unassembled WGS sequence"/>
</dbReference>
<evidence type="ECO:0000313" key="3">
    <source>
        <dbReference type="Proteomes" id="UP000070121"/>
    </source>
</evidence>
<reference evidence="2 3" key="1">
    <citation type="submission" date="2014-02" db="EMBL/GenBank/DDBJ databases">
        <title>The genome sequence of Colletotrichum salicis CBS 607.94.</title>
        <authorList>
            <person name="Baroncelli R."/>
            <person name="Thon M.R."/>
        </authorList>
    </citation>
    <scope>NUCLEOTIDE SEQUENCE [LARGE SCALE GENOMIC DNA]</scope>
    <source>
        <strain evidence="2 3">CBS 607.94</strain>
    </source>
</reference>
<protein>
    <recommendedName>
        <fullName evidence="1">Heterokaryon incompatibility domain-containing protein</fullName>
    </recommendedName>
</protein>
<gene>
    <name evidence="2" type="ORF">CSAL01_03912</name>
</gene>
<keyword evidence="3" id="KW-1185">Reference proteome</keyword>